<dbReference type="InterPro" id="IPR011990">
    <property type="entry name" value="TPR-like_helical_dom_sf"/>
</dbReference>
<dbReference type="InParanoid" id="A0A6P4A7W9"/>
<evidence type="ECO:0000313" key="3">
    <source>
        <dbReference type="Proteomes" id="UP001652623"/>
    </source>
</evidence>
<dbReference type="Pfam" id="PF20431">
    <property type="entry name" value="E_motif"/>
    <property type="match status" value="1"/>
</dbReference>
<protein>
    <submittedName>
        <fullName evidence="4">Pentatricopeptide repeat-containing protein At5g43790-like</fullName>
    </submittedName>
</protein>
<dbReference type="PANTHER" id="PTHR47926:SF490">
    <property type="entry name" value="REPEAT-LIKE SUPERFAMILY PROTEIN, PUTATIVE-RELATED"/>
    <property type="match status" value="1"/>
</dbReference>
<dbReference type="InterPro" id="IPR046848">
    <property type="entry name" value="E_motif"/>
</dbReference>
<dbReference type="PROSITE" id="PS51375">
    <property type="entry name" value="PPR"/>
    <property type="match status" value="4"/>
</dbReference>
<dbReference type="InterPro" id="IPR046960">
    <property type="entry name" value="PPR_At4g14850-like_plant"/>
</dbReference>
<feature type="repeat" description="PPR" evidence="2">
    <location>
        <begin position="417"/>
        <end position="451"/>
    </location>
</feature>
<dbReference type="InterPro" id="IPR002885">
    <property type="entry name" value="PPR_rpt"/>
</dbReference>
<dbReference type="RefSeq" id="XP_015891903.3">
    <property type="nucleotide sequence ID" value="XM_016036417.4"/>
</dbReference>
<feature type="repeat" description="PPR" evidence="2">
    <location>
        <begin position="279"/>
        <end position="313"/>
    </location>
</feature>
<dbReference type="Pfam" id="PF13041">
    <property type="entry name" value="PPR_2"/>
    <property type="match status" value="1"/>
</dbReference>
<dbReference type="GO" id="GO:0009451">
    <property type="term" value="P:RNA modification"/>
    <property type="evidence" value="ECO:0007669"/>
    <property type="project" value="InterPro"/>
</dbReference>
<keyword evidence="1" id="KW-0677">Repeat</keyword>
<dbReference type="SUPFAM" id="SSF48452">
    <property type="entry name" value="TPR-like"/>
    <property type="match status" value="1"/>
</dbReference>
<dbReference type="PANTHER" id="PTHR47926">
    <property type="entry name" value="PENTATRICOPEPTIDE REPEAT-CONTAINING PROTEIN"/>
    <property type="match status" value="1"/>
</dbReference>
<dbReference type="Proteomes" id="UP001652623">
    <property type="component" value="Chromosome 9"/>
</dbReference>
<accession>A0A6P4A7W9</accession>
<evidence type="ECO:0000256" key="1">
    <source>
        <dbReference type="ARBA" id="ARBA00022737"/>
    </source>
</evidence>
<dbReference type="Gene3D" id="1.25.40.10">
    <property type="entry name" value="Tetratricopeptide repeat domain"/>
    <property type="match status" value="4"/>
</dbReference>
<gene>
    <name evidence="4" type="primary">LOC107426289</name>
</gene>
<dbReference type="AlphaFoldDB" id="A0A6P4A7W9"/>
<dbReference type="GeneID" id="107426289"/>
<reference evidence="4" key="1">
    <citation type="submission" date="2025-08" db="UniProtKB">
        <authorList>
            <consortium name="RefSeq"/>
        </authorList>
    </citation>
    <scope>IDENTIFICATION</scope>
    <source>
        <tissue evidence="4">Seedling</tissue>
    </source>
</reference>
<feature type="repeat" description="PPR" evidence="2">
    <location>
        <begin position="248"/>
        <end position="278"/>
    </location>
</feature>
<evidence type="ECO:0000256" key="2">
    <source>
        <dbReference type="PROSITE-ProRule" id="PRU00708"/>
    </source>
</evidence>
<organism evidence="3 4">
    <name type="scientific">Ziziphus jujuba</name>
    <name type="common">Chinese jujube</name>
    <name type="synonym">Ziziphus sativa</name>
    <dbReference type="NCBI Taxonomy" id="326968"/>
    <lineage>
        <taxon>Eukaryota</taxon>
        <taxon>Viridiplantae</taxon>
        <taxon>Streptophyta</taxon>
        <taxon>Embryophyta</taxon>
        <taxon>Tracheophyta</taxon>
        <taxon>Spermatophyta</taxon>
        <taxon>Magnoliopsida</taxon>
        <taxon>eudicotyledons</taxon>
        <taxon>Gunneridae</taxon>
        <taxon>Pentapetalae</taxon>
        <taxon>rosids</taxon>
        <taxon>fabids</taxon>
        <taxon>Rosales</taxon>
        <taxon>Rhamnaceae</taxon>
        <taxon>Paliureae</taxon>
        <taxon>Ziziphus</taxon>
    </lineage>
</organism>
<proteinExistence type="predicted"/>
<dbReference type="Pfam" id="PF01535">
    <property type="entry name" value="PPR"/>
    <property type="match status" value="3"/>
</dbReference>
<evidence type="ECO:0000313" key="4">
    <source>
        <dbReference type="RefSeq" id="XP_015891903.3"/>
    </source>
</evidence>
<name>A0A6P4A7W9_ZIZJJ</name>
<dbReference type="GO" id="GO:0003723">
    <property type="term" value="F:RNA binding"/>
    <property type="evidence" value="ECO:0007669"/>
    <property type="project" value="InterPro"/>
</dbReference>
<feature type="repeat" description="PPR" evidence="2">
    <location>
        <begin position="178"/>
        <end position="212"/>
    </location>
</feature>
<keyword evidence="3" id="KW-1185">Reference proteome</keyword>
<dbReference type="NCBIfam" id="TIGR00756">
    <property type="entry name" value="PPR"/>
    <property type="match status" value="4"/>
</dbReference>
<sequence length="472" mass="53434">MTNLPQLNTATNRIIYLLQNCTSPTHIHQIQSQLILQNLHSDTTIAYHFITACQSLGLLDLARQLFLTHLPRPHVFICNSLIRAFSHSPTPTPPHTPLSIYAHMHTNSILPNNFTFPFLLKSLSDFRDFKQGQCMHTHIIKLGHLNDIYVQNSLLNVYASCGHMGLCRKVFDEMRQRDVVSWTVLIMGYRNAGKYDEALITFEQMQYAGVTPNHVTMVNALAACANFDALEMGLWIHDFIRRSGWELDVILGTSLINMYGRCGKIEEGLAVFRSMKENNTFTWNAIIQGLAIAKSGEEAVWWFKRMEKERIQADSATLVGVLCACSYSGLVDTGRQIFGSLLEGKYGISPSVKHYACMVDLFARAGFLEDAFKCIKEMPYEPTKSIWGSLLAGGRAHGNFELSEFAAWKLVELEPGNSSYYVVLSNMYVEVGRWSDAERVRGMMKERGLKKDSGWSFVDLEHQEQINQLLAQ</sequence>
<dbReference type="KEGG" id="zju:107426289"/>